<evidence type="ECO:0000256" key="2">
    <source>
        <dbReference type="ARBA" id="ARBA00006613"/>
    </source>
</evidence>
<name>A0A9N8HF77_9STRA</name>
<sequence>MSQVVASVTSGDPASLLNAQLASALSTMGDAQFWEENISPNTIRAELSSSDPSNPHSTPKLLKGMKWLLASISKGRDVSDFYPHVVKIVGASSLEVRKMVYMFLVQYADKDSTTRELSLLSINSFQRGLADSEQLIRALALRVLTSIRIPDILQIQILGVQKCSKDSSPYVRKCAANALAKLSPRCLEANNKDLHEMLLEIMKSLLDHDSSTMVLTSCVIAFTELCPHRLELLHTSFRKLCHLLTDMDEWGQVVVIDTMGRYCRKFFREPRAWREGTAEKIDRERRVRRTLSGIINETDVVGSGLDALVASEKKDKKKAKHDKLPPHPNSISPKKVKRRVVKKGFYSDEEDESTEEDVYADGPSLSGVMRQRDVMGFSSSSVAAAAGSVVPVAAMNEDADEDQDLNEDHRLLLRSAMPLLKSRNSGVVLSVCSLQYYCGVSSIKVRSSIGKALVRIHRDRREIQYVVLTSIRTLVHECPSAFAPFLQDFFVMAMDPSFTRMIKLDILTALALEPNSIEAVLEELKTYVRHGDKNFACASVRAAGTVVELARIVYDRHGAKSGDKAEERRSANTIALNCLQGLVVLSHCDSEHSMVVGECVMVMQRILLQLSSDNSVYAVEDPNFIQGMALRRLIVLLVNALMVRSKAIEIEENADRNVDDDDESEAEVSPLEKEGCASIPPEAFASALWIIGEWASRQNGQSSSESTGLRIHKMDADSFEKIRFELCRLIAQSFVALELQEKLQAIHFASKVLVSCRINSGSNNTQEMALCEHILSMGRLEPNPNVRDRARFESNLIHIAIGLQFDTDTLEGLPMGPIACKPTIETLQHVFLRPKPAPSSLPLEDVHFKQRAAMGESGGNFRFGTLSSLVGHRARAAYIPLPPWASEDSPSSVRDPQTPSSAGADDVAGATKANGAGFYDESDTDDESSSSSDSSDSDSDSSDDETSDKDDSESTSSDESSDDNAPTMPIQPFASQVQQPLPFSGQQFGGMPVTHQSPSAAQHLEMPFAPQPETVESSSSDDSSDSDSSSGEANAQPNSFGNVGNLIPMDGTPAPQLQHMTSHTSTKTNGSTASSVADDLRGLVLEPIVVDASDNGEPNIEKESSAWFELVRSQHSGGLSVKVRYLRGKTKTREVQLLGMAAEKSSTVCLQVRFENQKADGGVIRRLRILQRSSATSSSHIGPKKVVVPGEIAQLRQGQMSSVMVGIDFASPSDRDESLQAKFDIKFNGGSIPVEVRPPLVHLMQSCQRSDSDFGSGMAKLQGFNRVDASFSLANPSFLTTHWILKHASFTPVSMSDKLKEGLRFVGCLPASGDPVFVLVACSESGVGKLTVCCEQALAVNGITNSLKKAIAEASKAAK</sequence>
<dbReference type="GO" id="GO:0016192">
    <property type="term" value="P:vesicle-mediated transport"/>
    <property type="evidence" value="ECO:0007669"/>
    <property type="project" value="InterPro"/>
</dbReference>
<accession>A0A9N8HF77</accession>
<protein>
    <submittedName>
        <fullName evidence="8">AP-3 complex subunit beta-1</fullName>
    </submittedName>
</protein>
<feature type="region of interest" description="Disordered" evidence="6">
    <location>
        <begin position="980"/>
        <end position="999"/>
    </location>
</feature>
<feature type="region of interest" description="Disordered" evidence="6">
    <location>
        <begin position="314"/>
        <end position="338"/>
    </location>
</feature>
<feature type="compositionally biased region" description="Polar residues" evidence="6">
    <location>
        <begin position="1031"/>
        <end position="1042"/>
    </location>
</feature>
<keyword evidence="5" id="KW-0472">Membrane</keyword>
<evidence type="ECO:0000313" key="8">
    <source>
        <dbReference type="EMBL" id="CAB9508168.1"/>
    </source>
</evidence>
<feature type="compositionally biased region" description="Polar residues" evidence="6">
    <location>
        <begin position="888"/>
        <end position="901"/>
    </location>
</feature>
<evidence type="ECO:0000256" key="3">
    <source>
        <dbReference type="ARBA" id="ARBA00022448"/>
    </source>
</evidence>
<dbReference type="SUPFAM" id="SSF48371">
    <property type="entry name" value="ARM repeat"/>
    <property type="match status" value="1"/>
</dbReference>
<dbReference type="InterPro" id="IPR016024">
    <property type="entry name" value="ARM-type_fold"/>
</dbReference>
<keyword evidence="9" id="KW-1185">Reference proteome</keyword>
<dbReference type="GO" id="GO:0030123">
    <property type="term" value="C:AP-3 adaptor complex"/>
    <property type="evidence" value="ECO:0007669"/>
    <property type="project" value="InterPro"/>
</dbReference>
<dbReference type="InterPro" id="IPR011989">
    <property type="entry name" value="ARM-like"/>
</dbReference>
<dbReference type="InterPro" id="IPR026739">
    <property type="entry name" value="AP_beta"/>
</dbReference>
<evidence type="ECO:0000256" key="4">
    <source>
        <dbReference type="ARBA" id="ARBA00022927"/>
    </source>
</evidence>
<feature type="domain" description="Clathrin/coatomer adaptor adaptin-like N-terminal" evidence="7">
    <location>
        <begin position="53"/>
        <end position="547"/>
    </location>
</feature>
<dbReference type="OrthoDB" id="302453at2759"/>
<comment type="subcellular location">
    <subcellularLocation>
        <location evidence="1">Endomembrane system</location>
    </subcellularLocation>
</comment>
<dbReference type="GO" id="GO:0012505">
    <property type="term" value="C:endomembrane system"/>
    <property type="evidence" value="ECO:0007669"/>
    <property type="project" value="UniProtKB-SubCell"/>
</dbReference>
<feature type="region of interest" description="Disordered" evidence="6">
    <location>
        <begin position="1011"/>
        <end position="1074"/>
    </location>
</feature>
<reference evidence="8" key="1">
    <citation type="submission" date="2020-06" db="EMBL/GenBank/DDBJ databases">
        <authorList>
            <consortium name="Plant Systems Biology data submission"/>
        </authorList>
    </citation>
    <scope>NUCLEOTIDE SEQUENCE</scope>
    <source>
        <strain evidence="8">D6</strain>
    </source>
</reference>
<dbReference type="PANTHER" id="PTHR11134">
    <property type="entry name" value="ADAPTOR COMPLEX SUBUNIT BETA FAMILY MEMBER"/>
    <property type="match status" value="1"/>
</dbReference>
<dbReference type="InterPro" id="IPR026740">
    <property type="entry name" value="AP3_beta"/>
</dbReference>
<dbReference type="InterPro" id="IPR002553">
    <property type="entry name" value="Clathrin/coatomer_adapt-like_N"/>
</dbReference>
<dbReference type="Gene3D" id="1.25.10.10">
    <property type="entry name" value="Leucine-rich Repeat Variant"/>
    <property type="match status" value="1"/>
</dbReference>
<keyword evidence="4" id="KW-0653">Protein transport</keyword>
<evidence type="ECO:0000256" key="5">
    <source>
        <dbReference type="ARBA" id="ARBA00023136"/>
    </source>
</evidence>
<gene>
    <name evidence="8" type="ORF">SEMRO_336_G120290.1</name>
</gene>
<dbReference type="Pfam" id="PF01602">
    <property type="entry name" value="Adaptin_N"/>
    <property type="match status" value="1"/>
</dbReference>
<organism evidence="8 9">
    <name type="scientific">Seminavis robusta</name>
    <dbReference type="NCBI Taxonomy" id="568900"/>
    <lineage>
        <taxon>Eukaryota</taxon>
        <taxon>Sar</taxon>
        <taxon>Stramenopiles</taxon>
        <taxon>Ochrophyta</taxon>
        <taxon>Bacillariophyta</taxon>
        <taxon>Bacillariophyceae</taxon>
        <taxon>Bacillariophycidae</taxon>
        <taxon>Naviculales</taxon>
        <taxon>Naviculaceae</taxon>
        <taxon>Seminavis</taxon>
    </lineage>
</organism>
<feature type="compositionally biased region" description="Low complexity" evidence="6">
    <location>
        <begin position="1017"/>
        <end position="1030"/>
    </location>
</feature>
<proteinExistence type="inferred from homology"/>
<evidence type="ECO:0000313" key="9">
    <source>
        <dbReference type="Proteomes" id="UP001153069"/>
    </source>
</evidence>
<feature type="compositionally biased region" description="Polar residues" evidence="6">
    <location>
        <begin position="1058"/>
        <end position="1074"/>
    </location>
</feature>
<comment type="similarity">
    <text evidence="2">Belongs to the adaptor complexes large subunit family.</text>
</comment>
<dbReference type="Proteomes" id="UP001153069">
    <property type="component" value="Unassembled WGS sequence"/>
</dbReference>
<feature type="region of interest" description="Disordered" evidence="6">
    <location>
        <begin position="654"/>
        <end position="674"/>
    </location>
</feature>
<keyword evidence="3" id="KW-0813">Transport</keyword>
<evidence type="ECO:0000259" key="7">
    <source>
        <dbReference type="Pfam" id="PF01602"/>
    </source>
</evidence>
<dbReference type="GO" id="GO:0006886">
    <property type="term" value="P:intracellular protein transport"/>
    <property type="evidence" value="ECO:0007669"/>
    <property type="project" value="InterPro"/>
</dbReference>
<evidence type="ECO:0000256" key="1">
    <source>
        <dbReference type="ARBA" id="ARBA00004308"/>
    </source>
</evidence>
<feature type="compositionally biased region" description="Acidic residues" evidence="6">
    <location>
        <begin position="935"/>
        <end position="953"/>
    </location>
</feature>
<comment type="caution">
    <text evidence="8">The sequence shown here is derived from an EMBL/GenBank/DDBJ whole genome shotgun (WGS) entry which is preliminary data.</text>
</comment>
<dbReference type="PIRSF" id="PIRSF037096">
    <property type="entry name" value="AP3_complex_beta"/>
    <property type="match status" value="1"/>
</dbReference>
<dbReference type="EMBL" id="CAICTM010000335">
    <property type="protein sequence ID" value="CAB9508168.1"/>
    <property type="molecule type" value="Genomic_DNA"/>
</dbReference>
<feature type="region of interest" description="Disordered" evidence="6">
    <location>
        <begin position="882"/>
        <end position="970"/>
    </location>
</feature>
<evidence type="ECO:0000256" key="6">
    <source>
        <dbReference type="SAM" id="MobiDB-lite"/>
    </source>
</evidence>